<dbReference type="CDD" id="cd01647">
    <property type="entry name" value="RT_LTR"/>
    <property type="match status" value="1"/>
</dbReference>
<feature type="non-terminal residue" evidence="8">
    <location>
        <position position="1"/>
    </location>
</feature>
<dbReference type="EMBL" id="KQ971637">
    <property type="protein sequence ID" value="KYB24784.1"/>
    <property type="molecule type" value="Genomic_DNA"/>
</dbReference>
<evidence type="ECO:0000256" key="2">
    <source>
        <dbReference type="ARBA" id="ARBA00022771"/>
    </source>
</evidence>
<keyword evidence="2 4" id="KW-0863">Zinc-finger</keyword>
<dbReference type="PANTHER" id="PTHR37557">
    <property type="entry name" value="115 KDA PROTEIN IN TYPE-1 RETROTRANSPOSABLE ELEMENT R1DM-LIKE PROTEIN-RELATED-RELATED"/>
    <property type="match status" value="1"/>
</dbReference>
<evidence type="ECO:0000256" key="1">
    <source>
        <dbReference type="ARBA" id="ARBA00022723"/>
    </source>
</evidence>
<dbReference type="Proteomes" id="UP000007266">
    <property type="component" value="Unassembled WGS sequence"/>
</dbReference>
<dbReference type="SUPFAM" id="SSF56219">
    <property type="entry name" value="DNase I-like"/>
    <property type="match status" value="1"/>
</dbReference>
<evidence type="ECO:0000256" key="4">
    <source>
        <dbReference type="PROSITE-ProRule" id="PRU00047"/>
    </source>
</evidence>
<dbReference type="CDD" id="cd01650">
    <property type="entry name" value="RT_nLTR_like"/>
    <property type="match status" value="1"/>
</dbReference>
<dbReference type="Gene3D" id="3.30.70.270">
    <property type="match status" value="1"/>
</dbReference>
<feature type="compositionally biased region" description="Basic and acidic residues" evidence="5">
    <location>
        <begin position="2626"/>
        <end position="2645"/>
    </location>
</feature>
<dbReference type="Gene3D" id="3.10.10.10">
    <property type="entry name" value="HIV Type 1 Reverse Transcriptase, subunit A, domain 1"/>
    <property type="match status" value="1"/>
</dbReference>
<dbReference type="InterPro" id="IPR013087">
    <property type="entry name" value="Znf_C2H2_type"/>
</dbReference>
<organism evidence="8 9">
    <name type="scientific">Tribolium castaneum</name>
    <name type="common">Red flour beetle</name>
    <dbReference type="NCBI Taxonomy" id="7070"/>
    <lineage>
        <taxon>Eukaryota</taxon>
        <taxon>Metazoa</taxon>
        <taxon>Ecdysozoa</taxon>
        <taxon>Arthropoda</taxon>
        <taxon>Hexapoda</taxon>
        <taxon>Insecta</taxon>
        <taxon>Pterygota</taxon>
        <taxon>Neoptera</taxon>
        <taxon>Endopterygota</taxon>
        <taxon>Coleoptera</taxon>
        <taxon>Polyphaga</taxon>
        <taxon>Cucujiformia</taxon>
        <taxon>Tenebrionidae</taxon>
        <taxon>Tenebrionidae incertae sedis</taxon>
        <taxon>Tribolium</taxon>
    </lineage>
</organism>
<feature type="domain" description="Reverse transcriptase" evidence="7">
    <location>
        <begin position="1768"/>
        <end position="2034"/>
    </location>
</feature>
<dbReference type="SUPFAM" id="SSF57667">
    <property type="entry name" value="beta-beta-alpha zinc fingers"/>
    <property type="match status" value="1"/>
</dbReference>
<dbReference type="GO" id="GO:0003677">
    <property type="term" value="F:DNA binding"/>
    <property type="evidence" value="ECO:0007669"/>
    <property type="project" value="InterPro"/>
</dbReference>
<feature type="region of interest" description="Disordered" evidence="5">
    <location>
        <begin position="3366"/>
        <end position="3396"/>
    </location>
</feature>
<feature type="region of interest" description="Disordered" evidence="5">
    <location>
        <begin position="411"/>
        <end position="451"/>
    </location>
</feature>
<dbReference type="InterPro" id="IPR000477">
    <property type="entry name" value="RT_dom"/>
</dbReference>
<reference evidence="8 9" key="2">
    <citation type="journal article" date="2010" name="Nucleic Acids Res.">
        <title>BeetleBase in 2010: revisions to provide comprehensive genomic information for Tribolium castaneum.</title>
        <authorList>
            <person name="Kim H.S."/>
            <person name="Murphy T."/>
            <person name="Xia J."/>
            <person name="Caragea D."/>
            <person name="Park Y."/>
            <person name="Beeman R.W."/>
            <person name="Lorenzen M.D."/>
            <person name="Butcher S."/>
            <person name="Manak J.R."/>
            <person name="Brown S.J."/>
        </authorList>
    </citation>
    <scope>NUCLEOTIDE SEQUENCE [LARGE SCALE GENOMIC DNA]</scope>
    <source>
        <strain evidence="8 9">Georgia GA2</strain>
    </source>
</reference>
<evidence type="ECO:0000259" key="7">
    <source>
        <dbReference type="PROSITE" id="PS50878"/>
    </source>
</evidence>
<dbReference type="PROSITE" id="PS50878">
    <property type="entry name" value="RT_POL"/>
    <property type="match status" value="1"/>
</dbReference>
<dbReference type="PANTHER" id="PTHR37557:SF4">
    <property type="entry name" value="CCHC-TYPE DOMAIN-CONTAINING PROTEIN"/>
    <property type="match status" value="1"/>
</dbReference>
<evidence type="ECO:0000259" key="6">
    <source>
        <dbReference type="PROSITE" id="PS50158"/>
    </source>
</evidence>
<dbReference type="Pfam" id="PF00078">
    <property type="entry name" value="RVT_1"/>
    <property type="match status" value="2"/>
</dbReference>
<dbReference type="InterPro" id="IPR005135">
    <property type="entry name" value="Endo/exonuclease/phosphatase"/>
</dbReference>
<dbReference type="InterPro" id="IPR043502">
    <property type="entry name" value="DNA/RNA_pol_sf"/>
</dbReference>
<dbReference type="InterPro" id="IPR036691">
    <property type="entry name" value="Endo/exonu/phosph_ase_sf"/>
</dbReference>
<dbReference type="GO" id="GO:0003824">
    <property type="term" value="F:catalytic activity"/>
    <property type="evidence" value="ECO:0007669"/>
    <property type="project" value="InterPro"/>
</dbReference>
<feature type="region of interest" description="Disordered" evidence="5">
    <location>
        <begin position="275"/>
        <end position="303"/>
    </location>
</feature>
<dbReference type="GO" id="GO:0071897">
    <property type="term" value="P:DNA biosynthetic process"/>
    <property type="evidence" value="ECO:0007669"/>
    <property type="project" value="UniProtKB-ARBA"/>
</dbReference>
<dbReference type="GO" id="GO:0008270">
    <property type="term" value="F:zinc ion binding"/>
    <property type="evidence" value="ECO:0007669"/>
    <property type="project" value="UniProtKB-KW"/>
</dbReference>
<dbReference type="SUPFAM" id="SSF56672">
    <property type="entry name" value="DNA/RNA polymerases"/>
    <property type="match status" value="3"/>
</dbReference>
<evidence type="ECO:0000313" key="9">
    <source>
        <dbReference type="Proteomes" id="UP000007266"/>
    </source>
</evidence>
<feature type="compositionally biased region" description="Basic and acidic residues" evidence="5">
    <location>
        <begin position="423"/>
        <end position="434"/>
    </location>
</feature>
<protein>
    <recommendedName>
        <fullName evidence="10">Reverse transcriptase domain-containing protein</fullName>
    </recommendedName>
</protein>
<dbReference type="SMART" id="SM00343">
    <property type="entry name" value="ZnF_C2HC"/>
    <property type="match status" value="2"/>
</dbReference>
<dbReference type="PROSITE" id="PS00028">
    <property type="entry name" value="ZINC_FINGER_C2H2_1"/>
    <property type="match status" value="2"/>
</dbReference>
<dbReference type="InterPro" id="IPR003656">
    <property type="entry name" value="Znf_BED"/>
</dbReference>
<evidence type="ECO:0000256" key="5">
    <source>
        <dbReference type="SAM" id="MobiDB-lite"/>
    </source>
</evidence>
<evidence type="ECO:0000256" key="3">
    <source>
        <dbReference type="ARBA" id="ARBA00022833"/>
    </source>
</evidence>
<dbReference type="Gene3D" id="3.60.10.10">
    <property type="entry name" value="Endonuclease/exonuclease/phosphatase"/>
    <property type="match status" value="1"/>
</dbReference>
<feature type="region of interest" description="Disordered" evidence="5">
    <location>
        <begin position="2626"/>
        <end position="2681"/>
    </location>
</feature>
<gene>
    <name evidence="8" type="primary">AUGUSTUS-3.0.2_31589</name>
    <name evidence="8" type="ORF">TcasGA2_TC031589</name>
</gene>
<dbReference type="SMART" id="SM00355">
    <property type="entry name" value="ZnF_C2H2"/>
    <property type="match status" value="3"/>
</dbReference>
<feature type="domain" description="CCHC-type" evidence="6">
    <location>
        <begin position="4088"/>
        <end position="4104"/>
    </location>
</feature>
<accession>A0A139WA44</accession>
<sequence length="4169" mass="470218">HTHWAKGNPVPIPEPGSGTVNNSGPRKRVRRGNPKGPGDAVGRSGKSFLFCMSVRVPWNPLAGRYGLEREEHRSCGGVRIFPSDLENPGEGHVEASRRFVPISAAGLQGEEPLVDRIMIGSEDRGVSGLARKRVAADVPGLCEVKRCSVSAVNVESEFGPVPWPPAEPSCCEAPGAPVRASGSPLRPPFNGLESVILIRSHLKSYAEYVRVVRVGNCPRMVWDRLNLSRGSCRGLPPLHFIGMAFDTLNEASDLEEHGSPPPRIRPGTNCLDNPIGPMGADHAMDMDSEDEAGAHGPPADNAHLTSGEPIEIILMLPFQSRSCGICLNAGKGNFRALSLDDEERHLRERHPLSLILYKCSDCKGQYRSKRAALCHAPKCTGPTPDPQGNALRCHLCGLVCKSQSGVTQHLRHRHPLVRNTQRAAEESARAERAALPRPLRRNTRPVFSEEDEAKMLELEDPAGAEDSVLPVVETDEPAEENIPLEYPELPGDEEGAPACSQTILNTEGPDGLGSPPVPVEEEMASSGSTSNNVDTGWRESIITAALGVEIPKAISQEPAAVIQELQDALREAVIGVFPQDRLDEMYERVLKVVNPDDSQERPKRQRKKGKSRNAFRRYVYSQTQDLFKKNPGQLARYVREDVRWLEQGRVQLQRDNIERMYNKLWGTKPDVLPPHWDYPLPLDTADLESHPGYKVGGELASVSCMAFADDIFLIAANVPQTCTLLRVTEDYLERLGMRISAPKCTSFEIRPTKDSWYVADPGLTLTKGERIPVAAVDAVFSYLGVEISPWAGITSEGIERDWRGTLHRVQRLALKPHQKLELISRYLVPHFLYKLVVTIPSITLIRQLDQELRVVVKQICHLPQSTADGMIYCRKVDGGLGIPKLEIVTVTSILKAGLKFRDSQDKIMQALWLASGMSSRLSTLAKATRVQPWPPNNIKDLDRHKVARKREELARWASLTSQGKSVKSFAGSRTANAWLINKKLLKPSTFISALRLRGNVAGDRVALNRAIPQANLMCRRCGSQRETLGHILGICTSTNALRISRHDEIKNLIVDEAAKKDDEVAVTLEPTIRHPMRGNLKPDLVVQNREGVYVVDVTVRHEDGNLLTQGRQDKLDKYEVLLPILQERLGAPTGEVLPIVVGTRGAMPKETVEALKKLRITDRQTLLTISLIALRMSVKIYHTFMDYANARPRPGGGANYPHRLEKKIGDDEFPDIKREDNKAPRSYAIIVKGKDENENASKIKEKLLKVETDIKIQRVRPSRVGGGLVIETTSEKDLHKVRQKIMEQKEEWSIEDAKRRGPSIMVYDVPVHIDNEEFAKEVYKKNLATVLREEEFVKDFRIVSKRSSEKEQSTGSGKENVLICVSPQICMKVFVSNEVPPAAAVVMNCKGVDVVKMEIEGESRGVCVSVAGEFGDFCVASTYCRYGYDLRPYLEWITRVKEKCVNMPLLIGMDANAVSPLWYSKMHRRERGEREARGERLEDLVAQEEFLILNQPSQKYTFSGPMGESDIDVTMCNREWMYKYETSWDVNEEWGCSDHNCIVMCVNGREGGGRVRRAKKKRWRMNGVDWEKFKKKLNEVRDTALYSGESIDGKIYLLEAWIETAMRKATIKINVGSREVRWWTNELGSLKAEASKERKRWQRARKRAGSIGRSDPWREVYKICKGGMSDRGLSVVKRGGVLTKSWKETMEVLLDEFFPVDSVDENNGDEESGVSGDERPREIEEWELDASIQRMNGKKSPGMDEITPEMVKAVWMCMKEELIELYNECVRMEYFPARWKEARVVILLKGGDRDRTLPRSYRAICLLPVLGKVLERIMVERLHGRIENIGSNRQYGFKKGMGTEDAWMRAKNVVVNSEKKYVMGLFVDFKGAFDNLRWNVLLARIREVGCLEYGLWRSYFCNRKVCADGEGGEIWKQVWKGCPQGSICGPSVWNMMMDELLNDLESLNVEVVAYADDVLCLIEGMSRAEIEVKGTEVSDVIERWGRRVGVDVSEDKTVMMLMKGSLADTRPANVRMKGKVVRTVKEVKYLGIHVGERMNFRPHVERLNAKVIAAMGRMRRVLRKEWGVGKKTTRNWYKGLMVACVAYGVGVWCDVLKYEYARVLVNRCQRVCLYGCLPVCKTVSTDAMQVLMGELPWDLELLRRGVRYRIGRGAPFGEVSPVREVEVVEIGVNESKKLLEERLWKTWQERWEESENGRITYRFIGRVDYVKKNEWFGPSMYGMFLITGHGSMNELLFGRNLSVTDRCKCGEAESWLHILYDCRLYEDIREEYHATPCVNYRLDMTSIKDEVLQPHVDDLMSLLDERFSTIDSIPEIENATKELYSGLAEIFSNTGKNAKILWEGPIGGTKNLRDFEKFREYSDHLFAEMTRAKQTFKEKVEKWRQKCWLEFAENDLARNLWGVVYKLASEKLKTRGILQSFQTDEDDNITRDFQSTMEFLITNLLPDDDTDANTEEQRVTQSDFRTTAAEVGSDAVITEEKVLTGHGNFGIHQLRLGKSENSLCPNCPDFDDDPVHRILECPLFGEIQERIRGITGTWPPDLTQVPYIDNDEVFSALSLDLTQPDVRTLHWSSHDMIRSFYGSSAPSPDKAKCDLCSQKMSYKSSTSNMKRHVQRKHPTVKMKPEVEKNKNISDKEDIVRDREEIPSTSSLDQEIQAHEQAETPNIKQPSKTRKSKQNHATPCVNYRLDMTSIKDEVLQPHVDDLMSLLDERFSTIDFIPEIENATKELYSGLAEIFLKHWKKRKNFVERSDWAKQTLKEKVEKRRLKCWLEVAENDLAREPWGVVYKLASEKFKTRGILQSFQTGEDNNITRDFQSTMEFLIMNLLPDDDLTPTPRSNVSLKAIFEQPLRKWGVLTGHGNFGIHQLRLGKSENSLCPNCPDYDDDPVHRILECPLFGEVQERIRGITGTWPPDLTQVLYIDNDEMFSALSLDLTPPHYCRAALQSERQAQLFKNGARVEAVKKEQVTKKTEKIKWKLKTDEADQFQIEEKLKKRIPLSLQPKLEETLKELERQGIIEKVEYPTDWVNSLVIVEKKTGQLRLCLDPKDLNKAIKREHYMIPTAQDIIPRLAGKKIFTVIDMSAGFWHVPLDKESSDLCCFNTHDEDTSAILQKLDEMTTDTPPDHQWRENIIYSPISSGLELSAQEPANRGWIDNKPKGWTGRDFVRAIHLRTANLPSRGIPSSPLRNGNGSAGTGVTHGLRILRHKAIAKTIAKHCQSNGWKVEGELHVRHPSGQLFKPDLVVHTSSENMVTYADVHLLVVPAGNGHLSLMELSSLLKNGGRGLGIVVWFRCSVNGNLPTVPPGPQAGAPAFTADRNANGKPAQNPCPYCAQSFTTANGRGLHIRRAHPDEANNAKDIERILQAPQINLPEMRDGDAPRQTDPQQENPPEPPSFDGAIRGAIADLVGGVDWQRLGFQGDRLCNIARRACDGRDVSGQLLGWLRDVFPVKRVSTRGDQSNLDVDGALVSRHTARTREYARAQELYRKEPKACLARILGDRREGANRGPNRNLAFVDFWRGVFSEGSAEVEGWAEEVSDHGELARRVWDPISIEEVVRSRVRNSAAPGPDGIAVSVWNKLPPETAALLFNVLLLGRCLPAELTRTPTVCIPKTDAPRTPADYRPISIASAGLPQPFVEYVRSIYRSAETVLEDGGRRHFVQVRCGVRQGDPLSPLLFNLVLDRALKRLSTEVDFRLTDATKVPALAFADDVVLCATIQSGCSRSGASHSRSLVEPQQVSALSLVASGRHHKVKLVTKPTFKVGQNTIHQVDASSIWKYLGIQFRGSGMCGCGSEGVAAGLTRITCAPLKPQQRMHLLRVFFLPKFYHAWTFGRLNAGVLRRQDVVVRTSVRTWLRLPHDIPVGYFHAPTKSGGLRIPQLSRFIPFLRLKRFDRLGVSAVDYVRECAFTDIANRKIRWCRGRLLGIVDQVAGGRNALDAYWTAQLHQSVEGRALSAVQCVHGLSDGSRTRRRKSSKISSDVPLVLPSVGASALTVSSGFLLYFVNPTRSPLALLLEHLSFVQESAFQQNERLANFSREDFSPRFKIGPKDRSTTTWVVEIDRKIRTVILRDWLAIGWQTCKVSDHIRITRCYKCQKFGHQSKDCQSEQTCGRCAGNYSFKECKVKEENSVCANCKSSKLPEEEQKHQTDSPKCPTYIRKIKDLIGKTDYGS</sequence>
<keyword evidence="1" id="KW-0479">Metal-binding</keyword>
<keyword evidence="3" id="KW-0862">Zinc</keyword>
<proteinExistence type="predicted"/>
<evidence type="ECO:0008006" key="10">
    <source>
        <dbReference type="Google" id="ProtNLM"/>
    </source>
</evidence>
<dbReference type="InterPro" id="IPR036236">
    <property type="entry name" value="Znf_C2H2_sf"/>
</dbReference>
<name>A0A139WA44_TRICA</name>
<dbReference type="InParanoid" id="A0A139WA44"/>
<dbReference type="Pfam" id="PF14529">
    <property type="entry name" value="Exo_endo_phos_2"/>
    <property type="match status" value="1"/>
</dbReference>
<feature type="region of interest" description="Disordered" evidence="5">
    <location>
        <begin position="1"/>
        <end position="42"/>
    </location>
</feature>
<evidence type="ECO:0000313" key="8">
    <source>
        <dbReference type="EMBL" id="KYB24784.1"/>
    </source>
</evidence>
<dbReference type="STRING" id="7070.A0A139WA44"/>
<reference evidence="8 9" key="1">
    <citation type="journal article" date="2008" name="Nature">
        <title>The genome of the model beetle and pest Tribolium castaneum.</title>
        <authorList>
            <consortium name="Tribolium Genome Sequencing Consortium"/>
            <person name="Richards S."/>
            <person name="Gibbs R.A."/>
            <person name="Weinstock G.M."/>
            <person name="Brown S.J."/>
            <person name="Denell R."/>
            <person name="Beeman R.W."/>
            <person name="Gibbs R."/>
            <person name="Beeman R.W."/>
            <person name="Brown S.J."/>
            <person name="Bucher G."/>
            <person name="Friedrich M."/>
            <person name="Grimmelikhuijzen C.J."/>
            <person name="Klingler M."/>
            <person name="Lorenzen M."/>
            <person name="Richards S."/>
            <person name="Roth S."/>
            <person name="Schroder R."/>
            <person name="Tautz D."/>
            <person name="Zdobnov E.M."/>
            <person name="Muzny D."/>
            <person name="Gibbs R.A."/>
            <person name="Weinstock G.M."/>
            <person name="Attaway T."/>
            <person name="Bell S."/>
            <person name="Buhay C.J."/>
            <person name="Chandrabose M.N."/>
            <person name="Chavez D."/>
            <person name="Clerk-Blankenburg K.P."/>
            <person name="Cree A."/>
            <person name="Dao M."/>
            <person name="Davis C."/>
            <person name="Chacko J."/>
            <person name="Dinh H."/>
            <person name="Dugan-Rocha S."/>
            <person name="Fowler G."/>
            <person name="Garner T.T."/>
            <person name="Garnes J."/>
            <person name="Gnirke A."/>
            <person name="Hawes A."/>
            <person name="Hernandez J."/>
            <person name="Hines S."/>
            <person name="Holder M."/>
            <person name="Hume J."/>
            <person name="Jhangiani S.N."/>
            <person name="Joshi V."/>
            <person name="Khan Z.M."/>
            <person name="Jackson L."/>
            <person name="Kovar C."/>
            <person name="Kowis A."/>
            <person name="Lee S."/>
            <person name="Lewis L.R."/>
            <person name="Margolis J."/>
            <person name="Morgan M."/>
            <person name="Nazareth L.V."/>
            <person name="Nguyen N."/>
            <person name="Okwuonu G."/>
            <person name="Parker D."/>
            <person name="Richards S."/>
            <person name="Ruiz S.J."/>
            <person name="Santibanez J."/>
            <person name="Savard J."/>
            <person name="Scherer S.E."/>
            <person name="Schneider B."/>
            <person name="Sodergren E."/>
            <person name="Tautz D."/>
            <person name="Vattahil S."/>
            <person name="Villasana D."/>
            <person name="White C.S."/>
            <person name="Wright R."/>
            <person name="Park Y."/>
            <person name="Beeman R.W."/>
            <person name="Lord J."/>
            <person name="Oppert B."/>
            <person name="Lorenzen M."/>
            <person name="Brown S."/>
            <person name="Wang L."/>
            <person name="Savard J."/>
            <person name="Tautz D."/>
            <person name="Richards S."/>
            <person name="Weinstock G."/>
            <person name="Gibbs R.A."/>
            <person name="Liu Y."/>
            <person name="Worley K."/>
            <person name="Weinstock G."/>
            <person name="Elsik C.G."/>
            <person name="Reese J.T."/>
            <person name="Elhaik E."/>
            <person name="Landan G."/>
            <person name="Graur D."/>
            <person name="Arensburger P."/>
            <person name="Atkinson P."/>
            <person name="Beeman R.W."/>
            <person name="Beidler J."/>
            <person name="Brown S.J."/>
            <person name="Demuth J.P."/>
            <person name="Drury D.W."/>
            <person name="Du Y.Z."/>
            <person name="Fujiwara H."/>
            <person name="Lorenzen M."/>
            <person name="Maselli V."/>
            <person name="Osanai M."/>
            <person name="Park Y."/>
            <person name="Robertson H.M."/>
            <person name="Tu Z."/>
            <person name="Wang J.J."/>
            <person name="Wang S."/>
            <person name="Richards S."/>
            <person name="Song H."/>
            <person name="Zhang L."/>
            <person name="Sodergren E."/>
            <person name="Werner D."/>
            <person name="Stanke M."/>
            <person name="Morgenstern B."/>
            <person name="Solovyev V."/>
            <person name="Kosarev P."/>
            <person name="Brown G."/>
            <person name="Chen H.C."/>
            <person name="Ermolaeva O."/>
            <person name="Hlavina W."/>
            <person name="Kapustin Y."/>
            <person name="Kiryutin B."/>
            <person name="Kitts P."/>
            <person name="Maglott D."/>
            <person name="Pruitt K."/>
            <person name="Sapojnikov V."/>
            <person name="Souvorov A."/>
            <person name="Mackey A.J."/>
            <person name="Waterhouse R.M."/>
            <person name="Wyder S."/>
            <person name="Zdobnov E.M."/>
            <person name="Zdobnov E.M."/>
            <person name="Wyder S."/>
            <person name="Kriventseva E.V."/>
            <person name="Kadowaki T."/>
            <person name="Bork P."/>
            <person name="Aranda M."/>
            <person name="Bao R."/>
            <person name="Beermann A."/>
            <person name="Berns N."/>
            <person name="Bolognesi R."/>
            <person name="Bonneton F."/>
            <person name="Bopp D."/>
            <person name="Brown S.J."/>
            <person name="Bucher G."/>
            <person name="Butts T."/>
            <person name="Chaumot A."/>
            <person name="Denell R.E."/>
            <person name="Ferrier D.E."/>
            <person name="Friedrich M."/>
            <person name="Gordon C.M."/>
            <person name="Jindra M."/>
            <person name="Klingler M."/>
            <person name="Lan Q."/>
            <person name="Lattorff H.M."/>
            <person name="Laudet V."/>
            <person name="von Levetsow C."/>
            <person name="Liu Z."/>
            <person name="Lutz R."/>
            <person name="Lynch J.A."/>
            <person name="da Fonseca R.N."/>
            <person name="Posnien N."/>
            <person name="Reuter R."/>
            <person name="Roth S."/>
            <person name="Savard J."/>
            <person name="Schinko J.B."/>
            <person name="Schmitt C."/>
            <person name="Schoppmeier M."/>
            <person name="Schroder R."/>
            <person name="Shippy T.D."/>
            <person name="Simonnet F."/>
            <person name="Marques-Souza H."/>
            <person name="Tautz D."/>
            <person name="Tomoyasu Y."/>
            <person name="Trauner J."/>
            <person name="Van der Zee M."/>
            <person name="Vervoort M."/>
            <person name="Wittkopp N."/>
            <person name="Wimmer E.A."/>
            <person name="Yang X."/>
            <person name="Jones A.K."/>
            <person name="Sattelle D.B."/>
            <person name="Ebert P.R."/>
            <person name="Nelson D."/>
            <person name="Scott J.G."/>
            <person name="Beeman R.W."/>
            <person name="Muthukrishnan S."/>
            <person name="Kramer K.J."/>
            <person name="Arakane Y."/>
            <person name="Beeman R.W."/>
            <person name="Zhu Q."/>
            <person name="Hogenkamp D."/>
            <person name="Dixit R."/>
            <person name="Oppert B."/>
            <person name="Jiang H."/>
            <person name="Zou Z."/>
            <person name="Marshall J."/>
            <person name="Elpidina E."/>
            <person name="Vinokurov K."/>
            <person name="Oppert C."/>
            <person name="Zou Z."/>
            <person name="Evans J."/>
            <person name="Lu Z."/>
            <person name="Zhao P."/>
            <person name="Sumathipala N."/>
            <person name="Altincicek B."/>
            <person name="Vilcinskas A."/>
            <person name="Williams M."/>
            <person name="Hultmark D."/>
            <person name="Hetru C."/>
            <person name="Jiang H."/>
            <person name="Grimmelikhuijzen C.J."/>
            <person name="Hauser F."/>
            <person name="Cazzamali G."/>
            <person name="Williamson M."/>
            <person name="Park Y."/>
            <person name="Li B."/>
            <person name="Tanaka Y."/>
            <person name="Predel R."/>
            <person name="Neupert S."/>
            <person name="Schachtner J."/>
            <person name="Verleyen P."/>
            <person name="Raible F."/>
            <person name="Bork P."/>
            <person name="Friedrich M."/>
            <person name="Walden K.K."/>
            <person name="Robertson H.M."/>
            <person name="Angeli S."/>
            <person name="Foret S."/>
            <person name="Bucher G."/>
            <person name="Schuetz S."/>
            <person name="Maleszka R."/>
            <person name="Wimmer E.A."/>
            <person name="Beeman R.W."/>
            <person name="Lorenzen M."/>
            <person name="Tomoyasu Y."/>
            <person name="Miller S.C."/>
            <person name="Grossmann D."/>
            <person name="Bucher G."/>
        </authorList>
    </citation>
    <scope>NUCLEOTIDE SEQUENCE [LARGE SCALE GENOMIC DNA]</scope>
    <source>
        <strain evidence="8 9">Georgia GA2</strain>
    </source>
</reference>
<dbReference type="PROSITE" id="PS50158">
    <property type="entry name" value="ZF_CCHC"/>
    <property type="match status" value="1"/>
</dbReference>
<dbReference type="SMART" id="SM00614">
    <property type="entry name" value="ZnF_BED"/>
    <property type="match status" value="1"/>
</dbReference>
<dbReference type="eggNOG" id="KOG1075">
    <property type="taxonomic scope" value="Eukaryota"/>
</dbReference>
<dbReference type="Pfam" id="PF02892">
    <property type="entry name" value="zf-BED"/>
    <property type="match status" value="1"/>
</dbReference>
<dbReference type="InterPro" id="IPR001878">
    <property type="entry name" value="Znf_CCHC"/>
</dbReference>
<dbReference type="InterPro" id="IPR043128">
    <property type="entry name" value="Rev_trsase/Diguanyl_cyclase"/>
</dbReference>
<keyword evidence="9" id="KW-1185">Reference proteome</keyword>
<feature type="non-terminal residue" evidence="8">
    <location>
        <position position="4169"/>
    </location>
</feature>